<comment type="caution">
    <text evidence="1">The sequence shown here is derived from an EMBL/GenBank/DDBJ whole genome shotgun (WGS) entry which is preliminary data.</text>
</comment>
<accession>A0A6G0VTW1</accession>
<sequence>MSLQIAAAAYIYIHLALKKKSKRRRRWWTTHLYTGREKSGGNTLLQDLRTQEINGQFQNFMRMTSTDFDLLINSLHLKLLKAKQFLENRFLYKKD</sequence>
<dbReference type="AlphaFoldDB" id="A0A6G0VTW1"/>
<name>A0A6G0VTW1_APHCR</name>
<keyword evidence="2" id="KW-1185">Reference proteome</keyword>
<reference evidence="1 2" key="1">
    <citation type="submission" date="2019-08" db="EMBL/GenBank/DDBJ databases">
        <title>Whole genome of Aphis craccivora.</title>
        <authorList>
            <person name="Voronova N.V."/>
            <person name="Shulinski R.S."/>
            <person name="Bandarenka Y.V."/>
            <person name="Zhorov D.G."/>
            <person name="Warner D."/>
        </authorList>
    </citation>
    <scope>NUCLEOTIDE SEQUENCE [LARGE SCALE GENOMIC DNA]</scope>
    <source>
        <strain evidence="1">180601</strain>
        <tissue evidence="1">Whole Body</tissue>
    </source>
</reference>
<dbReference type="OrthoDB" id="6618525at2759"/>
<evidence type="ECO:0000313" key="2">
    <source>
        <dbReference type="Proteomes" id="UP000478052"/>
    </source>
</evidence>
<dbReference type="Proteomes" id="UP000478052">
    <property type="component" value="Unassembled WGS sequence"/>
</dbReference>
<gene>
    <name evidence="1" type="ORF">FWK35_00036450</name>
</gene>
<proteinExistence type="predicted"/>
<evidence type="ECO:0000313" key="1">
    <source>
        <dbReference type="EMBL" id="KAF0709285.1"/>
    </source>
</evidence>
<organism evidence="1 2">
    <name type="scientific">Aphis craccivora</name>
    <name type="common">Cowpea aphid</name>
    <dbReference type="NCBI Taxonomy" id="307492"/>
    <lineage>
        <taxon>Eukaryota</taxon>
        <taxon>Metazoa</taxon>
        <taxon>Ecdysozoa</taxon>
        <taxon>Arthropoda</taxon>
        <taxon>Hexapoda</taxon>
        <taxon>Insecta</taxon>
        <taxon>Pterygota</taxon>
        <taxon>Neoptera</taxon>
        <taxon>Paraneoptera</taxon>
        <taxon>Hemiptera</taxon>
        <taxon>Sternorrhyncha</taxon>
        <taxon>Aphidomorpha</taxon>
        <taxon>Aphidoidea</taxon>
        <taxon>Aphididae</taxon>
        <taxon>Aphidini</taxon>
        <taxon>Aphis</taxon>
        <taxon>Aphis</taxon>
    </lineage>
</organism>
<protein>
    <submittedName>
        <fullName evidence="1">Uncharacterized protein</fullName>
    </submittedName>
</protein>
<dbReference type="EMBL" id="VUJU01011952">
    <property type="protein sequence ID" value="KAF0709285.1"/>
    <property type="molecule type" value="Genomic_DNA"/>
</dbReference>